<accession>A0ABR2X2R5</accession>
<feature type="repeat" description="RCC1" evidence="3">
    <location>
        <begin position="498"/>
        <end position="551"/>
    </location>
</feature>
<dbReference type="InterPro" id="IPR051553">
    <property type="entry name" value="Ran_GTPase-activating"/>
</dbReference>
<feature type="compositionally biased region" description="Low complexity" evidence="4">
    <location>
        <begin position="106"/>
        <end position="122"/>
    </location>
</feature>
<feature type="repeat" description="RCC1" evidence="3">
    <location>
        <begin position="377"/>
        <end position="433"/>
    </location>
</feature>
<feature type="region of interest" description="Disordered" evidence="4">
    <location>
        <begin position="52"/>
        <end position="153"/>
    </location>
</feature>
<evidence type="ECO:0000256" key="4">
    <source>
        <dbReference type="SAM" id="MobiDB-lite"/>
    </source>
</evidence>
<dbReference type="Proteomes" id="UP001479436">
    <property type="component" value="Unassembled WGS sequence"/>
</dbReference>
<evidence type="ECO:0000313" key="7">
    <source>
        <dbReference type="Proteomes" id="UP001479436"/>
    </source>
</evidence>
<feature type="repeat" description="RCC1" evidence="3">
    <location>
        <begin position="324"/>
        <end position="376"/>
    </location>
</feature>
<feature type="region of interest" description="Disordered" evidence="4">
    <location>
        <begin position="1"/>
        <end position="39"/>
    </location>
</feature>
<dbReference type="Gene3D" id="2.130.10.30">
    <property type="entry name" value="Regulator of chromosome condensation 1/beta-lactamase-inhibitor protein II"/>
    <property type="match status" value="1"/>
</dbReference>
<proteinExistence type="predicted"/>
<keyword evidence="1" id="KW-0344">Guanine-nucleotide releasing factor</keyword>
<feature type="repeat" description="RCC1" evidence="3">
    <location>
        <begin position="267"/>
        <end position="323"/>
    </location>
</feature>
<dbReference type="PANTHER" id="PTHR45982:SF1">
    <property type="entry name" value="REGULATOR OF CHROMOSOME CONDENSATION"/>
    <property type="match status" value="1"/>
</dbReference>
<reference evidence="6 7" key="1">
    <citation type="submission" date="2023-04" db="EMBL/GenBank/DDBJ databases">
        <title>Genome of Basidiobolus ranarum AG-B5.</title>
        <authorList>
            <person name="Stajich J.E."/>
            <person name="Carter-House D."/>
            <person name="Gryganskyi A."/>
        </authorList>
    </citation>
    <scope>NUCLEOTIDE SEQUENCE [LARGE SCALE GENOMIC DNA]</scope>
    <source>
        <strain evidence="6 7">AG-B5</strain>
    </source>
</reference>
<evidence type="ECO:0000256" key="2">
    <source>
        <dbReference type="ARBA" id="ARBA00022737"/>
    </source>
</evidence>
<dbReference type="PRINTS" id="PR00633">
    <property type="entry name" value="RCCNDNSATION"/>
</dbReference>
<dbReference type="SUPFAM" id="SSF50985">
    <property type="entry name" value="RCC1/BLIP-II"/>
    <property type="match status" value="1"/>
</dbReference>
<feature type="repeat" description="RCC1" evidence="3">
    <location>
        <begin position="217"/>
        <end position="266"/>
    </location>
</feature>
<keyword evidence="2" id="KW-0677">Repeat</keyword>
<feature type="compositionally biased region" description="Low complexity" evidence="4">
    <location>
        <begin position="130"/>
        <end position="142"/>
    </location>
</feature>
<evidence type="ECO:0000256" key="3">
    <source>
        <dbReference type="PROSITE-ProRule" id="PRU00235"/>
    </source>
</evidence>
<organism evidence="6 7">
    <name type="scientific">Basidiobolus ranarum</name>
    <dbReference type="NCBI Taxonomy" id="34480"/>
    <lineage>
        <taxon>Eukaryota</taxon>
        <taxon>Fungi</taxon>
        <taxon>Fungi incertae sedis</taxon>
        <taxon>Zoopagomycota</taxon>
        <taxon>Entomophthoromycotina</taxon>
        <taxon>Basidiobolomycetes</taxon>
        <taxon>Basidiobolales</taxon>
        <taxon>Basidiobolaceae</taxon>
        <taxon>Basidiobolus</taxon>
    </lineage>
</organism>
<evidence type="ECO:0000313" key="6">
    <source>
        <dbReference type="EMBL" id="KAK9767951.1"/>
    </source>
</evidence>
<dbReference type="Pfam" id="PF25390">
    <property type="entry name" value="WD40_RLD"/>
    <property type="match status" value="1"/>
</dbReference>
<feature type="domain" description="RCC1-like" evidence="5">
    <location>
        <begin position="165"/>
        <end position="547"/>
    </location>
</feature>
<feature type="repeat" description="RCC1" evidence="3">
    <location>
        <begin position="434"/>
        <end position="497"/>
    </location>
</feature>
<keyword evidence="7" id="KW-1185">Reference proteome</keyword>
<dbReference type="InterPro" id="IPR058923">
    <property type="entry name" value="RCC1-like_dom"/>
</dbReference>
<dbReference type="PROSITE" id="PS00626">
    <property type="entry name" value="RCC1_2"/>
    <property type="match status" value="1"/>
</dbReference>
<gene>
    <name evidence="6" type="ORF">K7432_001814</name>
</gene>
<dbReference type="PROSITE" id="PS50012">
    <property type="entry name" value="RCC1_3"/>
    <property type="match status" value="7"/>
</dbReference>
<feature type="compositionally biased region" description="Low complexity" evidence="4">
    <location>
        <begin position="52"/>
        <end position="68"/>
    </location>
</feature>
<feature type="repeat" description="RCC1" evidence="3">
    <location>
        <begin position="164"/>
        <end position="216"/>
    </location>
</feature>
<comment type="caution">
    <text evidence="6">The sequence shown here is derived from an EMBL/GenBank/DDBJ whole genome shotgun (WGS) entry which is preliminary data.</text>
</comment>
<name>A0ABR2X2R5_9FUNG</name>
<evidence type="ECO:0000256" key="1">
    <source>
        <dbReference type="ARBA" id="ARBA00022658"/>
    </source>
</evidence>
<dbReference type="PANTHER" id="PTHR45982">
    <property type="entry name" value="REGULATOR OF CHROMOSOME CONDENSATION"/>
    <property type="match status" value="1"/>
</dbReference>
<dbReference type="InterPro" id="IPR000408">
    <property type="entry name" value="Reg_chr_condens"/>
</dbReference>
<evidence type="ECO:0000259" key="5">
    <source>
        <dbReference type="Pfam" id="PF25390"/>
    </source>
</evidence>
<protein>
    <recommendedName>
        <fullName evidence="5">RCC1-like domain-containing protein</fullName>
    </recommendedName>
</protein>
<sequence length="553" mass="58153">MARSRRTPKNTQPKVIEVKKATPSTNGGGVSKKVGKNTKTAVVAAKNVAKTETTTVTAKSETTAVAAKSEPKVEPVVASKNASKSKSKPTAPVTTNNKSPKRGKNTTSATTTPTSPAKPQAPAKREKTAPTKTSTTKNTTTTASGKRRKISEINAIPTTSAEVGTVFVIGTGDCAQLGLGEDMVERKKPMPLQDLVDENIVDIFVGGLHNIALSKDGKLYSWGCNDQKALGRAGDEYEPAAMEGLDDIKIVKVACGDSVTVALSDEGKVYTCGTYRSAEGILGFAKGQEVQATLTLLEPLVKAKVKIVDVSAGVDHVLALTSTGDVYGWGNGQQNQLGRRIIERRKINGLRPEKLGLKQIVKIGTGSYHSFAIDQDGHVFAWGLNNFHQCGLEPEDGGDEEIVPTPTIIEALEGMKIQQIIGGEHHSLALTESGEVYGFGRSDSSQLGLPANLATQDGEGNEASHKKAVGTPTKIPGLPAIKFLSCGSNHNVVLATNGDAYSWGFGESLALGNGVEEDVETPMKIEGQKIADVRILTVGAGGQHSVLLGVSNK</sequence>
<dbReference type="EMBL" id="JASJQH010000044">
    <property type="protein sequence ID" value="KAK9767951.1"/>
    <property type="molecule type" value="Genomic_DNA"/>
</dbReference>
<feature type="compositionally biased region" description="Low complexity" evidence="4">
    <location>
        <begin position="75"/>
        <end position="95"/>
    </location>
</feature>
<dbReference type="InterPro" id="IPR009091">
    <property type="entry name" value="RCC1/BLIP-II"/>
</dbReference>